<dbReference type="EMBL" id="DS016982">
    <property type="protein sequence ID" value="KMU83337.1"/>
    <property type="molecule type" value="Genomic_DNA"/>
</dbReference>
<evidence type="ECO:0000256" key="1">
    <source>
        <dbReference type="SAM" id="MobiDB-lite"/>
    </source>
</evidence>
<dbReference type="VEuPathDB" id="FungiDB:CIHG_01119"/>
<dbReference type="eggNOG" id="ENOG502SYDD">
    <property type="taxonomic scope" value="Eukaryota"/>
</dbReference>
<organism evidence="2 3">
    <name type="scientific">Coccidioides immitis H538.4</name>
    <dbReference type="NCBI Taxonomy" id="396776"/>
    <lineage>
        <taxon>Eukaryota</taxon>
        <taxon>Fungi</taxon>
        <taxon>Dikarya</taxon>
        <taxon>Ascomycota</taxon>
        <taxon>Pezizomycotina</taxon>
        <taxon>Eurotiomycetes</taxon>
        <taxon>Eurotiomycetidae</taxon>
        <taxon>Onygenales</taxon>
        <taxon>Onygenaceae</taxon>
        <taxon>Coccidioides</taxon>
    </lineage>
</organism>
<reference evidence="3" key="1">
    <citation type="journal article" date="2010" name="Genome Res.">
        <title>Population genomic sequencing of Coccidioides fungi reveals recent hybridization and transposon control.</title>
        <authorList>
            <person name="Neafsey D.E."/>
            <person name="Barker B.M."/>
            <person name="Sharpton T.J."/>
            <person name="Stajich J.E."/>
            <person name="Park D.J."/>
            <person name="Whiston E."/>
            <person name="Hung C.-Y."/>
            <person name="McMahan C."/>
            <person name="White J."/>
            <person name="Sykes S."/>
            <person name="Heiman D."/>
            <person name="Young S."/>
            <person name="Zeng Q."/>
            <person name="Abouelleil A."/>
            <person name="Aftuck L."/>
            <person name="Bessette D."/>
            <person name="Brown A."/>
            <person name="FitzGerald M."/>
            <person name="Lui A."/>
            <person name="Macdonald J.P."/>
            <person name="Priest M."/>
            <person name="Orbach M.J."/>
            <person name="Galgiani J.N."/>
            <person name="Kirkland T.N."/>
            <person name="Cole G.T."/>
            <person name="Birren B.W."/>
            <person name="Henn M.R."/>
            <person name="Taylor J.W."/>
            <person name="Rounsley S.D."/>
        </authorList>
    </citation>
    <scope>NUCLEOTIDE SEQUENCE [LARGE SCALE GENOMIC DNA]</scope>
    <source>
        <strain evidence="3">H538.4</strain>
    </source>
</reference>
<dbReference type="AlphaFoldDB" id="A0A0J8REI7"/>
<dbReference type="Proteomes" id="UP000054563">
    <property type="component" value="Unassembled WGS sequence"/>
</dbReference>
<proteinExistence type="predicted"/>
<evidence type="ECO:0000313" key="3">
    <source>
        <dbReference type="Proteomes" id="UP000054563"/>
    </source>
</evidence>
<evidence type="ECO:0000313" key="2">
    <source>
        <dbReference type="EMBL" id="KMU83337.1"/>
    </source>
</evidence>
<accession>A0A0J8REI7</accession>
<protein>
    <submittedName>
        <fullName evidence="2">Uncharacterized protein</fullName>
    </submittedName>
</protein>
<feature type="region of interest" description="Disordered" evidence="1">
    <location>
        <begin position="1"/>
        <end position="23"/>
    </location>
</feature>
<name>A0A0J8REI7_COCIT</name>
<sequence length="189" mass="21261">MADRYIPPALRKRTLGDQEPGNNTVTYHVSDIEAHFGYHREDDRGTNLLRKSGALNAAKDDQDALAYIMVYKDAHPFWATKNEVLCKANLDLLPGATTLAGNGDAENVTYTASFPVFVQDDVPGNPRANIRFCGYYGIVSIRYLEPHSDKLVNYMKAKFAKREPKPQGWNASLRAKWGVITMGRDARRR</sequence>
<dbReference type="OrthoDB" id="2563155at2759"/>
<gene>
    <name evidence="2" type="ORF">CIHG_01119</name>
</gene>